<dbReference type="RefSeq" id="WP_184712134.1">
    <property type="nucleotide sequence ID" value="NZ_JACHJP010000001.1"/>
</dbReference>
<proteinExistence type="predicted"/>
<comment type="caution">
    <text evidence="1">The sequence shown here is derived from an EMBL/GenBank/DDBJ whole genome shotgun (WGS) entry which is preliminary data.</text>
</comment>
<gene>
    <name evidence="1" type="ORF">FHS44_000418</name>
</gene>
<evidence type="ECO:0000313" key="2">
    <source>
        <dbReference type="Proteomes" id="UP000552644"/>
    </source>
</evidence>
<organism evidence="1 2">
    <name type="scientific">Streptosporangium saharense</name>
    <dbReference type="NCBI Taxonomy" id="1706840"/>
    <lineage>
        <taxon>Bacteria</taxon>
        <taxon>Bacillati</taxon>
        <taxon>Actinomycetota</taxon>
        <taxon>Actinomycetes</taxon>
        <taxon>Streptosporangiales</taxon>
        <taxon>Streptosporangiaceae</taxon>
        <taxon>Streptosporangium</taxon>
    </lineage>
</organism>
<keyword evidence="2" id="KW-1185">Reference proteome</keyword>
<protein>
    <submittedName>
        <fullName evidence="1">Uncharacterized protein</fullName>
    </submittedName>
</protein>
<name>A0A7W7QHT7_9ACTN</name>
<dbReference type="EMBL" id="JACHJP010000001">
    <property type="protein sequence ID" value="MBB4913346.1"/>
    <property type="molecule type" value="Genomic_DNA"/>
</dbReference>
<dbReference type="Proteomes" id="UP000552644">
    <property type="component" value="Unassembled WGS sequence"/>
</dbReference>
<evidence type="ECO:0000313" key="1">
    <source>
        <dbReference type="EMBL" id="MBB4913346.1"/>
    </source>
</evidence>
<reference evidence="1 2" key="1">
    <citation type="submission" date="2020-08" db="EMBL/GenBank/DDBJ databases">
        <title>Genomic Encyclopedia of Type Strains, Phase III (KMG-III): the genomes of soil and plant-associated and newly described type strains.</title>
        <authorList>
            <person name="Whitman W."/>
        </authorList>
    </citation>
    <scope>NUCLEOTIDE SEQUENCE [LARGE SCALE GENOMIC DNA]</scope>
    <source>
        <strain evidence="1 2">CECT 8840</strain>
    </source>
</reference>
<accession>A0A7W7QHT7</accession>
<dbReference type="AlphaFoldDB" id="A0A7W7QHT7"/>
<sequence length="56" mass="5976">MYSSHRPWRRAAAVVVAALLLFFVVRDPARAADLTTRAAAGLGVVAESLVTFLGSF</sequence>